<dbReference type="EMBL" id="JAAAWP010000001">
    <property type="protein sequence ID" value="NDW20041.1"/>
    <property type="molecule type" value="Genomic_DNA"/>
</dbReference>
<dbReference type="AlphaFoldDB" id="A0A6L9MQ88"/>
<reference evidence="1 2" key="1">
    <citation type="submission" date="2020-01" db="EMBL/GenBank/DDBJ databases">
        <title>Genomes of bacteria type strains.</title>
        <authorList>
            <person name="Chen J."/>
            <person name="Zhu S."/>
            <person name="Yang J."/>
        </authorList>
    </citation>
    <scope>NUCLEOTIDE SEQUENCE [LARGE SCALE GENOMIC DNA]</scope>
    <source>
        <strain evidence="1 2">LMG 22958</strain>
    </source>
</reference>
<protein>
    <submittedName>
        <fullName evidence="1">Uncharacterized protein</fullName>
    </submittedName>
</protein>
<sequence length="116" mass="12999">MSNSINSKHGKLLAEIIVPSSQWKLQPEKQSPFKSDSEAVEYLDSHNEPLYLHVPIVESEDTVRLSVTSRDEDVVFTIKSTQNGGETALHYSHLKNLESTLRTLVNDSCDLSIKAM</sequence>
<name>A0A6L9MQ88_9ALTE</name>
<dbReference type="Proteomes" id="UP000478837">
    <property type="component" value="Unassembled WGS sequence"/>
</dbReference>
<accession>A0A6L9MQ88</accession>
<dbReference type="RefSeq" id="WP_163109213.1">
    <property type="nucleotide sequence ID" value="NZ_JAAAWP010000001.1"/>
</dbReference>
<comment type="caution">
    <text evidence="1">The sequence shown here is derived from an EMBL/GenBank/DDBJ whole genome shotgun (WGS) entry which is preliminary data.</text>
</comment>
<keyword evidence="2" id="KW-1185">Reference proteome</keyword>
<evidence type="ECO:0000313" key="1">
    <source>
        <dbReference type="EMBL" id="NDW20041.1"/>
    </source>
</evidence>
<proteinExistence type="predicted"/>
<organism evidence="1 2">
    <name type="scientific">Alteromonas hispanica</name>
    <dbReference type="NCBI Taxonomy" id="315421"/>
    <lineage>
        <taxon>Bacteria</taxon>
        <taxon>Pseudomonadati</taxon>
        <taxon>Pseudomonadota</taxon>
        <taxon>Gammaproteobacteria</taxon>
        <taxon>Alteromonadales</taxon>
        <taxon>Alteromonadaceae</taxon>
        <taxon>Alteromonas/Salinimonas group</taxon>
        <taxon>Alteromonas</taxon>
    </lineage>
</organism>
<gene>
    <name evidence="1" type="ORF">GTW09_00665</name>
</gene>
<evidence type="ECO:0000313" key="2">
    <source>
        <dbReference type="Proteomes" id="UP000478837"/>
    </source>
</evidence>